<evidence type="ECO:0000313" key="1">
    <source>
        <dbReference type="EMBL" id="GGP03674.1"/>
    </source>
</evidence>
<dbReference type="Proteomes" id="UP000620064">
    <property type="component" value="Unassembled WGS sequence"/>
</dbReference>
<organism evidence="1 2">
    <name type="scientific">Cloacibacterium rupense</name>
    <dbReference type="NCBI Taxonomy" id="517423"/>
    <lineage>
        <taxon>Bacteria</taxon>
        <taxon>Pseudomonadati</taxon>
        <taxon>Bacteroidota</taxon>
        <taxon>Flavobacteriia</taxon>
        <taxon>Flavobacteriales</taxon>
        <taxon>Weeksellaceae</taxon>
    </lineage>
</organism>
<dbReference type="RefSeq" id="WP_229663392.1">
    <property type="nucleotide sequence ID" value="NZ_BMLV01000002.1"/>
</dbReference>
<keyword evidence="2" id="KW-1185">Reference proteome</keyword>
<accession>A0ABQ2NIX9</accession>
<dbReference type="EMBL" id="BMLV01000002">
    <property type="protein sequence ID" value="GGP03674.1"/>
    <property type="molecule type" value="Genomic_DNA"/>
</dbReference>
<comment type="caution">
    <text evidence="1">The sequence shown here is derived from an EMBL/GenBank/DDBJ whole genome shotgun (WGS) entry which is preliminary data.</text>
</comment>
<sequence>MFSTQWIKEKIKYIHQNPVKEMIVIEVEIDYFSSARNYSGLDSALLDKVCNFVQQPIKNEFKK</sequence>
<gene>
    <name evidence="1" type="ORF">GCM10010992_12950</name>
</gene>
<proteinExistence type="predicted"/>
<protein>
    <submittedName>
        <fullName evidence="1">Uncharacterized protein</fullName>
    </submittedName>
</protein>
<name>A0ABQ2NIX9_9FLAO</name>
<reference evidence="2" key="1">
    <citation type="journal article" date="2019" name="Int. J. Syst. Evol. Microbiol.">
        <title>The Global Catalogue of Microorganisms (GCM) 10K type strain sequencing project: providing services to taxonomists for standard genome sequencing and annotation.</title>
        <authorList>
            <consortium name="The Broad Institute Genomics Platform"/>
            <consortium name="The Broad Institute Genome Sequencing Center for Infectious Disease"/>
            <person name="Wu L."/>
            <person name="Ma J."/>
        </authorList>
    </citation>
    <scope>NUCLEOTIDE SEQUENCE [LARGE SCALE GENOMIC DNA]</scope>
    <source>
        <strain evidence="2">CGMCC 1.7656</strain>
    </source>
</reference>
<evidence type="ECO:0000313" key="2">
    <source>
        <dbReference type="Proteomes" id="UP000620064"/>
    </source>
</evidence>